<feature type="binding site" evidence="6">
    <location>
        <position position="107"/>
    </location>
    <ligand>
        <name>(6S)-NADPHX</name>
        <dbReference type="ChEBI" id="CHEBI:64076"/>
    </ligand>
</feature>
<dbReference type="OrthoDB" id="9806925at2"/>
<keyword evidence="8" id="KW-1133">Transmembrane helix</keyword>
<dbReference type="PANTHER" id="PTHR12592:SF0">
    <property type="entry name" value="ATP-DEPENDENT (S)-NAD(P)H-HYDRATE DEHYDRATASE"/>
    <property type="match status" value="1"/>
</dbReference>
<evidence type="ECO:0000313" key="10">
    <source>
        <dbReference type="EMBL" id="TWT39831.1"/>
    </source>
</evidence>
<dbReference type="GO" id="GO:0110051">
    <property type="term" value="P:metabolite repair"/>
    <property type="evidence" value="ECO:0007669"/>
    <property type="project" value="TreeGrafter"/>
</dbReference>
<dbReference type="Gene3D" id="3.40.1190.20">
    <property type="match status" value="1"/>
</dbReference>
<evidence type="ECO:0000256" key="5">
    <source>
        <dbReference type="ARBA" id="ARBA00023239"/>
    </source>
</evidence>
<accession>A0A5C5VPV4</accession>
<comment type="subunit">
    <text evidence="6">Homotetramer.</text>
</comment>
<feature type="domain" description="YjeF C-terminal" evidence="9">
    <location>
        <begin position="1"/>
        <end position="283"/>
    </location>
</feature>
<keyword evidence="5 6" id="KW-0456">Lyase</keyword>
<evidence type="ECO:0000256" key="4">
    <source>
        <dbReference type="ARBA" id="ARBA00023027"/>
    </source>
</evidence>
<dbReference type="InterPro" id="IPR000631">
    <property type="entry name" value="CARKD"/>
</dbReference>
<feature type="binding site" evidence="6">
    <location>
        <begin position="195"/>
        <end position="199"/>
    </location>
    <ligand>
        <name>AMP</name>
        <dbReference type="ChEBI" id="CHEBI:456215"/>
    </ligand>
</feature>
<keyword evidence="4 6" id="KW-0520">NAD</keyword>
<feature type="transmembrane region" description="Helical" evidence="8">
    <location>
        <begin position="20"/>
        <end position="45"/>
    </location>
</feature>
<dbReference type="SUPFAM" id="SSF53613">
    <property type="entry name" value="Ribokinase-like"/>
    <property type="match status" value="1"/>
</dbReference>
<evidence type="ECO:0000256" key="7">
    <source>
        <dbReference type="SAM" id="MobiDB-lite"/>
    </source>
</evidence>
<comment type="caution">
    <text evidence="10">The sequence shown here is derived from an EMBL/GenBank/DDBJ whole genome shotgun (WGS) entry which is preliminary data.</text>
</comment>
<gene>
    <name evidence="10" type="primary">nnr_2</name>
    <name evidence="6" type="synonym">nnrD</name>
    <name evidence="10" type="ORF">KOR42_51330</name>
</gene>
<dbReference type="GO" id="GO:0046496">
    <property type="term" value="P:nicotinamide nucleotide metabolic process"/>
    <property type="evidence" value="ECO:0007669"/>
    <property type="project" value="UniProtKB-UniRule"/>
</dbReference>
<comment type="cofactor">
    <cofactor evidence="6">
        <name>Mg(2+)</name>
        <dbReference type="ChEBI" id="CHEBI:18420"/>
    </cofactor>
</comment>
<comment type="catalytic activity">
    <reaction evidence="6">
        <text>(6S)-NADPHX + ADP = AMP + phosphate + NADPH + H(+)</text>
        <dbReference type="Rhea" id="RHEA:32235"/>
        <dbReference type="ChEBI" id="CHEBI:15378"/>
        <dbReference type="ChEBI" id="CHEBI:43474"/>
        <dbReference type="ChEBI" id="CHEBI:57783"/>
        <dbReference type="ChEBI" id="CHEBI:64076"/>
        <dbReference type="ChEBI" id="CHEBI:456215"/>
        <dbReference type="ChEBI" id="CHEBI:456216"/>
        <dbReference type="EC" id="4.2.1.136"/>
    </reaction>
</comment>
<keyword evidence="11" id="KW-1185">Reference proteome</keyword>
<dbReference type="PROSITE" id="PS51383">
    <property type="entry name" value="YJEF_C_3"/>
    <property type="match status" value="1"/>
</dbReference>
<evidence type="ECO:0000256" key="6">
    <source>
        <dbReference type="HAMAP-Rule" id="MF_01965"/>
    </source>
</evidence>
<keyword evidence="1 6" id="KW-0547">Nucleotide-binding</keyword>
<evidence type="ECO:0000256" key="2">
    <source>
        <dbReference type="ARBA" id="ARBA00022840"/>
    </source>
</evidence>
<dbReference type="GO" id="GO:0052855">
    <property type="term" value="F:ADP-dependent NAD(P)H-hydrate dehydratase activity"/>
    <property type="evidence" value="ECO:0007669"/>
    <property type="project" value="UniProtKB-UniRule"/>
</dbReference>
<dbReference type="GO" id="GO:0052856">
    <property type="term" value="F:NAD(P)HX epimerase activity"/>
    <property type="evidence" value="ECO:0007669"/>
    <property type="project" value="TreeGrafter"/>
</dbReference>
<dbReference type="EMBL" id="SIHI01000066">
    <property type="protein sequence ID" value="TWT39831.1"/>
    <property type="molecule type" value="Genomic_DNA"/>
</dbReference>
<evidence type="ECO:0000259" key="9">
    <source>
        <dbReference type="PROSITE" id="PS51383"/>
    </source>
</evidence>
<evidence type="ECO:0000256" key="1">
    <source>
        <dbReference type="ARBA" id="ARBA00022741"/>
    </source>
</evidence>
<dbReference type="NCBIfam" id="TIGR00196">
    <property type="entry name" value="yjeF_cterm"/>
    <property type="match status" value="1"/>
</dbReference>
<feature type="region of interest" description="Disordered" evidence="7">
    <location>
        <begin position="1"/>
        <end position="20"/>
    </location>
</feature>
<dbReference type="Pfam" id="PF01256">
    <property type="entry name" value="Carb_kinase"/>
    <property type="match status" value="1"/>
</dbReference>
<comment type="catalytic activity">
    <reaction evidence="6">
        <text>(6S)-NADHX + ADP = AMP + phosphate + NADH + H(+)</text>
        <dbReference type="Rhea" id="RHEA:32223"/>
        <dbReference type="ChEBI" id="CHEBI:15378"/>
        <dbReference type="ChEBI" id="CHEBI:43474"/>
        <dbReference type="ChEBI" id="CHEBI:57945"/>
        <dbReference type="ChEBI" id="CHEBI:64074"/>
        <dbReference type="ChEBI" id="CHEBI:456215"/>
        <dbReference type="ChEBI" id="CHEBI:456216"/>
        <dbReference type="EC" id="4.2.1.136"/>
    </reaction>
</comment>
<evidence type="ECO:0000256" key="8">
    <source>
        <dbReference type="SAM" id="Phobius"/>
    </source>
</evidence>
<dbReference type="PROSITE" id="PS01050">
    <property type="entry name" value="YJEF_C_2"/>
    <property type="match status" value="1"/>
</dbReference>
<keyword evidence="2 6" id="KW-0067">ATP-binding</keyword>
<keyword evidence="8" id="KW-0812">Transmembrane</keyword>
<dbReference type="AlphaFoldDB" id="A0A5C5VPV4"/>
<dbReference type="RefSeq" id="WP_146512417.1">
    <property type="nucleotide sequence ID" value="NZ_SIHI01000066.1"/>
</dbReference>
<evidence type="ECO:0000256" key="3">
    <source>
        <dbReference type="ARBA" id="ARBA00022857"/>
    </source>
</evidence>
<dbReference type="HAMAP" id="MF_01965">
    <property type="entry name" value="NADHX_dehydratase"/>
    <property type="match status" value="1"/>
</dbReference>
<sequence length="284" mass="29525">MNVSSRPSPPERPESGHKGTFGRVLIIGGSLGMSGSISLAGAAALRSGAGLVYLGVPRSIVGIVAAFEPSYITVPLPDQESGVLSKSALPNLMDHAEGKDVIALGPGLTQSSETDEIVTAMYQSCSQPMVIDADGLNALARFPEQLSEHNGPRVLTPHPGEFARLTGQSIDSIQNDRQDVATRFAKEHDLTLVLKGPATIVTDGDQVYVNSTGNSGMGTGGTGDVLTGIVSALIGQKMPPFSAARFGVYLHGLAGDLAANELTEPALIASDLLRFLPAAWKQVI</sequence>
<reference evidence="10 11" key="1">
    <citation type="submission" date="2019-02" db="EMBL/GenBank/DDBJ databases">
        <title>Deep-cultivation of Planctomycetes and their phenomic and genomic characterization uncovers novel biology.</title>
        <authorList>
            <person name="Wiegand S."/>
            <person name="Jogler M."/>
            <person name="Boedeker C."/>
            <person name="Pinto D."/>
            <person name="Vollmers J."/>
            <person name="Rivas-Marin E."/>
            <person name="Kohn T."/>
            <person name="Peeters S.H."/>
            <person name="Heuer A."/>
            <person name="Rast P."/>
            <person name="Oberbeckmann S."/>
            <person name="Bunk B."/>
            <person name="Jeske O."/>
            <person name="Meyerdierks A."/>
            <person name="Storesund J.E."/>
            <person name="Kallscheuer N."/>
            <person name="Luecker S."/>
            <person name="Lage O.M."/>
            <person name="Pohl T."/>
            <person name="Merkel B.J."/>
            <person name="Hornburger P."/>
            <person name="Mueller R.-W."/>
            <person name="Bruemmer F."/>
            <person name="Labrenz M."/>
            <person name="Spormann A.M."/>
            <person name="Op Den Camp H."/>
            <person name="Overmann J."/>
            <person name="Amann R."/>
            <person name="Jetten M.S.M."/>
            <person name="Mascher T."/>
            <person name="Medema M.H."/>
            <person name="Devos D.P."/>
            <person name="Kaster A.-K."/>
            <person name="Ovreas L."/>
            <person name="Rohde M."/>
            <person name="Galperin M.Y."/>
            <person name="Jogler C."/>
        </authorList>
    </citation>
    <scope>NUCLEOTIDE SEQUENCE [LARGE SCALE GENOMIC DNA]</scope>
    <source>
        <strain evidence="10 11">KOR42</strain>
    </source>
</reference>
<name>A0A5C5VPV4_9PLAN</name>
<protein>
    <recommendedName>
        <fullName evidence="6">ADP-dependent (S)-NAD(P)H-hydrate dehydratase</fullName>
        <ecNumber evidence="6">4.2.1.136</ecNumber>
    </recommendedName>
    <alternativeName>
        <fullName evidence="6">ADP-dependent NAD(P)HX dehydratase</fullName>
    </alternativeName>
</protein>
<dbReference type="CDD" id="cd01171">
    <property type="entry name" value="YXKO-related"/>
    <property type="match status" value="1"/>
</dbReference>
<feature type="binding site" evidence="6">
    <location>
        <position position="224"/>
    </location>
    <ligand>
        <name>(6S)-NADPHX</name>
        <dbReference type="ChEBI" id="CHEBI:64076"/>
    </ligand>
</feature>
<dbReference type="InterPro" id="IPR017953">
    <property type="entry name" value="Carbohydrate_kinase_pred_CS"/>
</dbReference>
<comment type="similarity">
    <text evidence="6">Belongs to the NnrD/CARKD family.</text>
</comment>
<dbReference type="InterPro" id="IPR029056">
    <property type="entry name" value="Ribokinase-like"/>
</dbReference>
<dbReference type="Proteomes" id="UP000317243">
    <property type="component" value="Unassembled WGS sequence"/>
</dbReference>
<dbReference type="EC" id="4.2.1.136" evidence="6"/>
<evidence type="ECO:0000313" key="11">
    <source>
        <dbReference type="Proteomes" id="UP000317243"/>
    </source>
</evidence>
<organism evidence="10 11">
    <name type="scientific">Thalassoglobus neptunius</name>
    <dbReference type="NCBI Taxonomy" id="1938619"/>
    <lineage>
        <taxon>Bacteria</taxon>
        <taxon>Pseudomonadati</taxon>
        <taxon>Planctomycetota</taxon>
        <taxon>Planctomycetia</taxon>
        <taxon>Planctomycetales</taxon>
        <taxon>Planctomycetaceae</taxon>
        <taxon>Thalassoglobus</taxon>
    </lineage>
</organism>
<proteinExistence type="inferred from homology"/>
<keyword evidence="8" id="KW-0472">Membrane</keyword>
<dbReference type="GO" id="GO:0005524">
    <property type="term" value="F:ATP binding"/>
    <property type="evidence" value="ECO:0007669"/>
    <property type="project" value="UniProtKB-KW"/>
</dbReference>
<comment type="function">
    <text evidence="6">Catalyzes the dehydration of the S-form of NAD(P)HX at the expense of ADP, which is converted to AMP. Together with NAD(P)HX epimerase, which catalyzes the epimerization of the S- and R-forms, the enzyme allows the repair of both epimers of NAD(P)HX, a damaged form of NAD(P)H that is a result of enzymatic or heat-dependent hydration.</text>
</comment>
<comment type="caution">
    <text evidence="6">Lacks conserved residue(s) required for the propagation of feature annotation.</text>
</comment>
<feature type="binding site" evidence="6">
    <location>
        <position position="223"/>
    </location>
    <ligand>
        <name>AMP</name>
        <dbReference type="ChEBI" id="CHEBI:456215"/>
    </ligand>
</feature>
<feature type="binding site" evidence="6">
    <location>
        <position position="158"/>
    </location>
    <ligand>
        <name>(6S)-NADPHX</name>
        <dbReference type="ChEBI" id="CHEBI:64076"/>
    </ligand>
</feature>
<keyword evidence="3 6" id="KW-0521">NADP</keyword>
<dbReference type="PANTHER" id="PTHR12592">
    <property type="entry name" value="ATP-DEPENDENT (S)-NAD(P)H-HYDRATE DEHYDRATASE FAMILY MEMBER"/>
    <property type="match status" value="1"/>
</dbReference>